<evidence type="ECO:0000313" key="8">
    <source>
        <dbReference type="EMBL" id="SFE77554.1"/>
    </source>
</evidence>
<evidence type="ECO:0000256" key="6">
    <source>
        <dbReference type="ARBA" id="ARBA00022691"/>
    </source>
</evidence>
<dbReference type="AlphaFoldDB" id="A0A1I2DAK9"/>
<name>A0A1I2DAK9_9BACT</name>
<dbReference type="GO" id="GO:0005737">
    <property type="term" value="C:cytoplasm"/>
    <property type="evidence" value="ECO:0007669"/>
    <property type="project" value="UniProtKB-SubCell"/>
</dbReference>
<evidence type="ECO:0000256" key="2">
    <source>
        <dbReference type="ARBA" id="ARBA00005369"/>
    </source>
</evidence>
<protein>
    <recommendedName>
        <fullName evidence="7">Protein-L-isoaspartate O-methyltransferase</fullName>
        <ecNumber evidence="7">2.1.1.77</ecNumber>
    </recommendedName>
    <alternativeName>
        <fullName evidence="7">L-isoaspartyl protein carboxyl methyltransferase</fullName>
    </alternativeName>
    <alternativeName>
        <fullName evidence="7">Protein L-isoaspartyl methyltransferase</fullName>
    </alternativeName>
    <alternativeName>
        <fullName evidence="7">Protein-beta-aspartate methyltransferase</fullName>
        <shortName evidence="7">PIMT</shortName>
    </alternativeName>
</protein>
<evidence type="ECO:0000256" key="1">
    <source>
        <dbReference type="ARBA" id="ARBA00004496"/>
    </source>
</evidence>
<dbReference type="Proteomes" id="UP000199513">
    <property type="component" value="Unassembled WGS sequence"/>
</dbReference>
<evidence type="ECO:0000256" key="4">
    <source>
        <dbReference type="ARBA" id="ARBA00022603"/>
    </source>
</evidence>
<dbReference type="InterPro" id="IPR000682">
    <property type="entry name" value="PCMT"/>
</dbReference>
<accession>A0A1I2DAK9</accession>
<dbReference type="GO" id="GO:0004719">
    <property type="term" value="F:protein-L-isoaspartate (D-aspartate) O-methyltransferase activity"/>
    <property type="evidence" value="ECO:0007669"/>
    <property type="project" value="UniProtKB-UniRule"/>
</dbReference>
<organism evidence="8 9">
    <name type="scientific">Thermoflexibacter ruber</name>
    <dbReference type="NCBI Taxonomy" id="1003"/>
    <lineage>
        <taxon>Bacteria</taxon>
        <taxon>Pseudomonadati</taxon>
        <taxon>Bacteroidota</taxon>
        <taxon>Cytophagia</taxon>
        <taxon>Cytophagales</taxon>
        <taxon>Thermoflexibacteraceae</taxon>
        <taxon>Thermoflexibacter</taxon>
    </lineage>
</organism>
<dbReference type="Gene3D" id="3.40.50.150">
    <property type="entry name" value="Vaccinia Virus protein VP39"/>
    <property type="match status" value="1"/>
</dbReference>
<dbReference type="SUPFAM" id="SSF53335">
    <property type="entry name" value="S-adenosyl-L-methionine-dependent methyltransferases"/>
    <property type="match status" value="1"/>
</dbReference>
<dbReference type="EMBL" id="FONY01000006">
    <property type="protein sequence ID" value="SFE77554.1"/>
    <property type="molecule type" value="Genomic_DNA"/>
</dbReference>
<keyword evidence="6 7" id="KW-0949">S-adenosyl-L-methionine</keyword>
<dbReference type="OrthoDB" id="9810066at2"/>
<keyword evidence="3 7" id="KW-0963">Cytoplasm</keyword>
<evidence type="ECO:0000256" key="7">
    <source>
        <dbReference type="HAMAP-Rule" id="MF_00090"/>
    </source>
</evidence>
<dbReference type="GO" id="GO:0030091">
    <property type="term" value="P:protein repair"/>
    <property type="evidence" value="ECO:0007669"/>
    <property type="project" value="UniProtKB-UniRule"/>
</dbReference>
<gene>
    <name evidence="7" type="primary">pcm</name>
    <name evidence="8" type="ORF">SAMN04488541_1006139</name>
</gene>
<dbReference type="PANTHER" id="PTHR11579:SF0">
    <property type="entry name" value="PROTEIN-L-ISOASPARTATE(D-ASPARTATE) O-METHYLTRANSFERASE"/>
    <property type="match status" value="1"/>
</dbReference>
<dbReference type="Pfam" id="PF01135">
    <property type="entry name" value="PCMT"/>
    <property type="match status" value="1"/>
</dbReference>
<feature type="active site" evidence="7">
    <location>
        <position position="65"/>
    </location>
</feature>
<comment type="function">
    <text evidence="7">Catalyzes the methyl esterification of L-isoaspartyl residues in peptides and proteins that result from spontaneous decomposition of normal L-aspartyl and L-asparaginyl residues. It plays a role in the repair and/or degradation of damaged proteins.</text>
</comment>
<dbReference type="InterPro" id="IPR029063">
    <property type="entry name" value="SAM-dependent_MTases_sf"/>
</dbReference>
<dbReference type="HAMAP" id="MF_00090">
    <property type="entry name" value="PIMT"/>
    <property type="match status" value="1"/>
</dbReference>
<evidence type="ECO:0000256" key="5">
    <source>
        <dbReference type="ARBA" id="ARBA00022679"/>
    </source>
</evidence>
<evidence type="ECO:0000256" key="3">
    <source>
        <dbReference type="ARBA" id="ARBA00022490"/>
    </source>
</evidence>
<dbReference type="PANTHER" id="PTHR11579">
    <property type="entry name" value="PROTEIN-L-ISOASPARTATE O-METHYLTRANSFERASE"/>
    <property type="match status" value="1"/>
</dbReference>
<comment type="catalytic activity">
    <reaction evidence="7">
        <text>[protein]-L-isoaspartate + S-adenosyl-L-methionine = [protein]-L-isoaspartate alpha-methyl ester + S-adenosyl-L-homocysteine</text>
        <dbReference type="Rhea" id="RHEA:12705"/>
        <dbReference type="Rhea" id="RHEA-COMP:12143"/>
        <dbReference type="Rhea" id="RHEA-COMP:12144"/>
        <dbReference type="ChEBI" id="CHEBI:57856"/>
        <dbReference type="ChEBI" id="CHEBI:59789"/>
        <dbReference type="ChEBI" id="CHEBI:90596"/>
        <dbReference type="ChEBI" id="CHEBI:90598"/>
        <dbReference type="EC" id="2.1.1.77"/>
    </reaction>
</comment>
<sequence>MAADTYKTKGMRQVLINSLRKKGITHERVLEAMNKVPRHLFLDSAFLSYAYQDKAFNIGEGQTISQPYTVAYQSSLLDVQIGEKVLEIGTGSGYQASVLIEMGANLYTIEYNRKLYEKAKHLLQKLKYKGNFIYGDGSQGFTPSAPYHKILVTAGAPTVPHTLVEQLAEGGRLVIPVGNLQSQQMYCIDKLPNGKIKETALDFFVFVPLLGKYGWDK</sequence>
<proteinExistence type="inferred from homology"/>
<dbReference type="PROSITE" id="PS01279">
    <property type="entry name" value="PCMT"/>
    <property type="match status" value="1"/>
</dbReference>
<dbReference type="RefSeq" id="WP_091541206.1">
    <property type="nucleotide sequence ID" value="NZ_FONY01000006.1"/>
</dbReference>
<dbReference type="NCBIfam" id="NF001453">
    <property type="entry name" value="PRK00312.1"/>
    <property type="match status" value="1"/>
</dbReference>
<keyword evidence="9" id="KW-1185">Reference proteome</keyword>
<dbReference type="FunFam" id="3.40.50.150:FF:000010">
    <property type="entry name" value="Protein-L-isoaspartate O-methyltransferase"/>
    <property type="match status" value="1"/>
</dbReference>
<dbReference type="GO" id="GO:0032259">
    <property type="term" value="P:methylation"/>
    <property type="evidence" value="ECO:0007669"/>
    <property type="project" value="UniProtKB-KW"/>
</dbReference>
<dbReference type="STRING" id="1003.SAMN04488541_1006139"/>
<comment type="similarity">
    <text evidence="2 7">Belongs to the methyltransferase superfamily. L-isoaspartyl/D-aspartyl protein methyltransferase family.</text>
</comment>
<dbReference type="NCBIfam" id="TIGR00080">
    <property type="entry name" value="pimt"/>
    <property type="match status" value="1"/>
</dbReference>
<reference evidence="9" key="1">
    <citation type="submission" date="2016-10" db="EMBL/GenBank/DDBJ databases">
        <authorList>
            <person name="Varghese N."/>
            <person name="Submissions S."/>
        </authorList>
    </citation>
    <scope>NUCLEOTIDE SEQUENCE [LARGE SCALE GENOMIC DNA]</scope>
    <source>
        <strain>GEY</strain>
        <strain evidence="9">DSM 9560</strain>
    </source>
</reference>
<dbReference type="EC" id="2.1.1.77" evidence="7"/>
<dbReference type="CDD" id="cd02440">
    <property type="entry name" value="AdoMet_MTases"/>
    <property type="match status" value="1"/>
</dbReference>
<evidence type="ECO:0000313" key="9">
    <source>
        <dbReference type="Proteomes" id="UP000199513"/>
    </source>
</evidence>
<keyword evidence="5 7" id="KW-0808">Transferase</keyword>
<comment type="subcellular location">
    <subcellularLocation>
        <location evidence="1 7">Cytoplasm</location>
    </subcellularLocation>
</comment>
<keyword evidence="4 7" id="KW-0489">Methyltransferase</keyword>